<evidence type="ECO:0000256" key="5">
    <source>
        <dbReference type="ARBA" id="ARBA00022842"/>
    </source>
</evidence>
<protein>
    <submittedName>
        <fullName evidence="7">8-oxo-dGTP pyrophosphatase MutT (NUDIX family)</fullName>
    </submittedName>
</protein>
<dbReference type="PANTHER" id="PTHR10885">
    <property type="entry name" value="ISOPENTENYL-DIPHOSPHATE DELTA-ISOMERASE"/>
    <property type="match status" value="1"/>
</dbReference>
<dbReference type="PIRSF" id="PIRSF017340">
    <property type="entry name" value="Nudix_hydro"/>
    <property type="match status" value="1"/>
</dbReference>
<dbReference type="InterPro" id="IPR000086">
    <property type="entry name" value="NUDIX_hydrolase_dom"/>
</dbReference>
<dbReference type="PROSITE" id="PS51462">
    <property type="entry name" value="NUDIX"/>
    <property type="match status" value="1"/>
</dbReference>
<keyword evidence="3" id="KW-0479">Metal-binding</keyword>
<gene>
    <name evidence="7" type="ORF">BC739_005589</name>
</gene>
<dbReference type="Gene3D" id="3.90.79.10">
    <property type="entry name" value="Nucleoside Triphosphate Pyrophosphohydrolase"/>
    <property type="match status" value="1"/>
</dbReference>
<evidence type="ECO:0000256" key="4">
    <source>
        <dbReference type="ARBA" id="ARBA00022801"/>
    </source>
</evidence>
<dbReference type="InterPro" id="IPR024195">
    <property type="entry name" value="NUDIX_hydrolase_YfcD_pred"/>
</dbReference>
<evidence type="ECO:0000256" key="2">
    <source>
        <dbReference type="ARBA" id="ARBA00005582"/>
    </source>
</evidence>
<comment type="caution">
    <text evidence="7">The sequence shown here is derived from an EMBL/GenBank/DDBJ whole genome shotgun (WGS) entry which is preliminary data.</text>
</comment>
<sequence>MSGVLAGEELVAVYDADGQVVGSAPRRRVRAEGLWHAATMVLVRSVDGSRVYVHRRSLVKDIYPGMTDCFAGGVVDAGEHPDDGAVREVAEELGITGAPLTELFTFRFEQPPLRCHYFVYEVRWDGPLVHQPEEIIDGAWVELPDLIAALADPDSDYVPDGRQIAIEWLNRLTPHGESR</sequence>
<dbReference type="PROSITE" id="PS00893">
    <property type="entry name" value="NUDIX_BOX"/>
    <property type="match status" value="1"/>
</dbReference>
<evidence type="ECO:0000256" key="1">
    <source>
        <dbReference type="ARBA" id="ARBA00001946"/>
    </source>
</evidence>
<keyword evidence="5" id="KW-0460">Magnesium</keyword>
<comment type="cofactor">
    <cofactor evidence="1">
        <name>Mg(2+)</name>
        <dbReference type="ChEBI" id="CHEBI:18420"/>
    </cofactor>
</comment>
<organism evidence="7 8">
    <name type="scientific">Kutzneria viridogrisea</name>
    <dbReference type="NCBI Taxonomy" id="47990"/>
    <lineage>
        <taxon>Bacteria</taxon>
        <taxon>Bacillati</taxon>
        <taxon>Actinomycetota</taxon>
        <taxon>Actinomycetes</taxon>
        <taxon>Pseudonocardiales</taxon>
        <taxon>Pseudonocardiaceae</taxon>
        <taxon>Kutzneria</taxon>
    </lineage>
</organism>
<comment type="similarity">
    <text evidence="2">Belongs to the Nudix hydrolase family.</text>
</comment>
<keyword evidence="8" id="KW-1185">Reference proteome</keyword>
<dbReference type="InterPro" id="IPR015797">
    <property type="entry name" value="NUDIX_hydrolase-like_dom_sf"/>
</dbReference>
<evidence type="ECO:0000313" key="8">
    <source>
        <dbReference type="Proteomes" id="UP000517916"/>
    </source>
</evidence>
<dbReference type="InterPro" id="IPR020084">
    <property type="entry name" value="NUDIX_hydrolase_CS"/>
</dbReference>
<keyword evidence="4" id="KW-0378">Hydrolase</keyword>
<reference evidence="7 8" key="1">
    <citation type="submission" date="2020-08" db="EMBL/GenBank/DDBJ databases">
        <title>Genomic Encyclopedia of Archaeal and Bacterial Type Strains, Phase II (KMG-II): from individual species to whole genera.</title>
        <authorList>
            <person name="Goeker M."/>
        </authorList>
    </citation>
    <scope>NUCLEOTIDE SEQUENCE [LARGE SCALE GENOMIC DNA]</scope>
    <source>
        <strain evidence="7 8">DSM 43850</strain>
    </source>
</reference>
<dbReference type="Pfam" id="PF00293">
    <property type="entry name" value="NUDIX"/>
    <property type="match status" value="1"/>
</dbReference>
<dbReference type="SUPFAM" id="SSF55811">
    <property type="entry name" value="Nudix"/>
    <property type="match status" value="1"/>
</dbReference>
<evidence type="ECO:0000313" key="7">
    <source>
        <dbReference type="EMBL" id="MBA8928372.1"/>
    </source>
</evidence>
<accession>A0ABR6BP38</accession>
<dbReference type="PANTHER" id="PTHR10885:SF0">
    <property type="entry name" value="ISOPENTENYL-DIPHOSPHATE DELTA-ISOMERASE"/>
    <property type="match status" value="1"/>
</dbReference>
<dbReference type="RefSeq" id="WP_025356541.1">
    <property type="nucleotide sequence ID" value="NZ_BAAABQ010000073.1"/>
</dbReference>
<name>A0ABR6BP38_9PSEU</name>
<evidence type="ECO:0000256" key="3">
    <source>
        <dbReference type="ARBA" id="ARBA00022723"/>
    </source>
</evidence>
<evidence type="ECO:0000259" key="6">
    <source>
        <dbReference type="PROSITE" id="PS51462"/>
    </source>
</evidence>
<dbReference type="Proteomes" id="UP000517916">
    <property type="component" value="Unassembled WGS sequence"/>
</dbReference>
<dbReference type="EMBL" id="JACJID010000004">
    <property type="protein sequence ID" value="MBA8928372.1"/>
    <property type="molecule type" value="Genomic_DNA"/>
</dbReference>
<proteinExistence type="inferred from homology"/>
<feature type="domain" description="Nudix hydrolase" evidence="6">
    <location>
        <begin position="34"/>
        <end position="163"/>
    </location>
</feature>